<evidence type="ECO:0000256" key="1">
    <source>
        <dbReference type="SAM" id="SignalP"/>
    </source>
</evidence>
<keyword evidence="3" id="KW-1185">Reference proteome</keyword>
<dbReference type="EMBL" id="CP141259">
    <property type="protein sequence ID" value="WRL46058.1"/>
    <property type="molecule type" value="Genomic_DNA"/>
</dbReference>
<accession>A0ABZ1AJX5</accession>
<evidence type="ECO:0000313" key="2">
    <source>
        <dbReference type="EMBL" id="WRL46058.1"/>
    </source>
</evidence>
<reference evidence="2 3" key="1">
    <citation type="submission" date="2023-12" db="EMBL/GenBank/DDBJ databases">
        <title>A. evansii MAY27, complete genome.</title>
        <authorList>
            <person name="Wang Y."/>
        </authorList>
    </citation>
    <scope>NUCLEOTIDE SEQUENCE [LARGE SCALE GENOMIC DNA]</scope>
    <source>
        <strain evidence="2 3">MAY27</strain>
    </source>
</reference>
<gene>
    <name evidence="2" type="ORF">U5817_23130</name>
</gene>
<dbReference type="Proteomes" id="UP001626593">
    <property type="component" value="Chromosome"/>
</dbReference>
<organism evidence="2 3">
    <name type="scientific">Aromatoleum evansii</name>
    <name type="common">Azoarcus evansii</name>
    <dbReference type="NCBI Taxonomy" id="59406"/>
    <lineage>
        <taxon>Bacteria</taxon>
        <taxon>Pseudomonadati</taxon>
        <taxon>Pseudomonadota</taxon>
        <taxon>Betaproteobacteria</taxon>
        <taxon>Rhodocyclales</taxon>
        <taxon>Rhodocyclaceae</taxon>
        <taxon>Aromatoleum</taxon>
    </lineage>
</organism>
<protein>
    <submittedName>
        <fullName evidence="2">Uncharacterized protein</fullName>
    </submittedName>
</protein>
<evidence type="ECO:0000313" key="3">
    <source>
        <dbReference type="Proteomes" id="UP001626593"/>
    </source>
</evidence>
<proteinExistence type="predicted"/>
<feature type="signal peptide" evidence="1">
    <location>
        <begin position="1"/>
        <end position="21"/>
    </location>
</feature>
<name>A0ABZ1AJX5_AROEV</name>
<feature type="chain" id="PRO_5045388175" evidence="1">
    <location>
        <begin position="22"/>
        <end position="83"/>
    </location>
</feature>
<dbReference type="RefSeq" id="WP_407278987.1">
    <property type="nucleotide sequence ID" value="NZ_CP141259.1"/>
</dbReference>
<keyword evidence="1" id="KW-0732">Signal</keyword>
<sequence length="83" mass="9094">MRRSLLFAGLCAMLLSTSALARHCPADMKKIDEALAKNPMLSAEQMVEVKKLRAEGEELHKAGKHPESEATLAKAMKMLNIGM</sequence>